<dbReference type="RefSeq" id="WP_090171577.1">
    <property type="nucleotide sequence ID" value="NZ_FOFB01000024.1"/>
</dbReference>
<evidence type="ECO:0000256" key="1">
    <source>
        <dbReference type="SAM" id="SignalP"/>
    </source>
</evidence>
<dbReference type="AlphaFoldDB" id="A0A1H9LFT7"/>
<name>A0A1H9LFT7_9BACT</name>
<gene>
    <name evidence="2" type="ORF">SAMN05444359_12411</name>
</gene>
<dbReference type="Proteomes" id="UP000199021">
    <property type="component" value="Unassembled WGS sequence"/>
</dbReference>
<dbReference type="EMBL" id="FOFB01000024">
    <property type="protein sequence ID" value="SER09995.1"/>
    <property type="molecule type" value="Genomic_DNA"/>
</dbReference>
<keyword evidence="1" id="KW-0732">Signal</keyword>
<keyword evidence="3" id="KW-1185">Reference proteome</keyword>
<accession>A0A1H9LFT7</accession>
<dbReference type="STRING" id="478744.SAMN05444359_12411"/>
<evidence type="ECO:0000313" key="2">
    <source>
        <dbReference type="EMBL" id="SER09995.1"/>
    </source>
</evidence>
<feature type="chain" id="PRO_5011594235" evidence="1">
    <location>
        <begin position="30"/>
        <end position="319"/>
    </location>
</feature>
<dbReference type="InParanoid" id="A0A1H9LFT7"/>
<organism evidence="2 3">
    <name type="scientific">Neolewinella agarilytica</name>
    <dbReference type="NCBI Taxonomy" id="478744"/>
    <lineage>
        <taxon>Bacteria</taxon>
        <taxon>Pseudomonadati</taxon>
        <taxon>Bacteroidota</taxon>
        <taxon>Saprospiria</taxon>
        <taxon>Saprospirales</taxon>
        <taxon>Lewinellaceae</taxon>
        <taxon>Neolewinella</taxon>
    </lineage>
</organism>
<evidence type="ECO:0000313" key="3">
    <source>
        <dbReference type="Proteomes" id="UP000199021"/>
    </source>
</evidence>
<sequence>MNTRIKLTLRVSRYFLSTFILLCAITLNGQSDYDFYYPGVQYFYLNGEKHRNAYSPGYVGMKIENSPCNELYLTVTEKTPPGSWPSPYTIPSFSGLELCQYQDSIVMNVGKNFPVIIRKNQPPGVRWLVTMEEGLEVLGSIDSVRYEAVGTSFDTVKYINFYHADTVLQEQPIRLSRSNGLLTGAYFWDLIEEKETVALISEDELSLPLIATDFAYEIGDEFHIEEVKTLHTEHIDSHLYSITQKILKVVSVGEPRGDAIPVEYDVQTLKYLTSGYFDLGIGYDSVYSSGEIDTIIEQIPAWTKAQPGAFMEIQEAPFF</sequence>
<reference evidence="3" key="1">
    <citation type="submission" date="2016-10" db="EMBL/GenBank/DDBJ databases">
        <authorList>
            <person name="Varghese N."/>
            <person name="Submissions S."/>
        </authorList>
    </citation>
    <scope>NUCLEOTIDE SEQUENCE [LARGE SCALE GENOMIC DNA]</scope>
    <source>
        <strain evidence="3">DSM 24740</strain>
    </source>
</reference>
<protein>
    <submittedName>
        <fullName evidence="2">Uncharacterized protein</fullName>
    </submittedName>
</protein>
<proteinExistence type="predicted"/>
<feature type="signal peptide" evidence="1">
    <location>
        <begin position="1"/>
        <end position="29"/>
    </location>
</feature>